<dbReference type="HOGENOM" id="CLU_1343510_0_0_1"/>
<dbReference type="Proteomes" id="UP000006753">
    <property type="component" value="Unassembled WGS sequence"/>
</dbReference>
<dbReference type="AlphaFoldDB" id="K1XJJ8"/>
<feature type="compositionally biased region" description="Basic and acidic residues" evidence="1">
    <location>
        <begin position="186"/>
        <end position="195"/>
    </location>
</feature>
<name>K1XJJ8_MARBU</name>
<evidence type="ECO:0000313" key="3">
    <source>
        <dbReference type="Proteomes" id="UP000006753"/>
    </source>
</evidence>
<feature type="region of interest" description="Disordered" evidence="1">
    <location>
        <begin position="1"/>
        <end position="90"/>
    </location>
</feature>
<reference evidence="2 3" key="1">
    <citation type="journal article" date="2012" name="BMC Genomics">
        <title>Sequencing the genome of Marssonina brunnea reveals fungus-poplar co-evolution.</title>
        <authorList>
            <person name="Zhu S."/>
            <person name="Cao Y.-Z."/>
            <person name="Jiang C."/>
            <person name="Tan B.-Y."/>
            <person name="Wang Z."/>
            <person name="Feng S."/>
            <person name="Zhang L."/>
            <person name="Su X.-H."/>
            <person name="Brejova B."/>
            <person name="Vinar T."/>
            <person name="Xu M."/>
            <person name="Wang M.-X."/>
            <person name="Zhang S.-G."/>
            <person name="Huang M.-R."/>
            <person name="Wu R."/>
            <person name="Zhou Y."/>
        </authorList>
    </citation>
    <scope>NUCLEOTIDE SEQUENCE [LARGE SCALE GENOMIC DNA]</scope>
    <source>
        <strain evidence="2 3">MB_m1</strain>
    </source>
</reference>
<organism evidence="2 3">
    <name type="scientific">Marssonina brunnea f. sp. multigermtubi (strain MB_m1)</name>
    <name type="common">Marssonina leaf spot fungus</name>
    <dbReference type="NCBI Taxonomy" id="1072389"/>
    <lineage>
        <taxon>Eukaryota</taxon>
        <taxon>Fungi</taxon>
        <taxon>Dikarya</taxon>
        <taxon>Ascomycota</taxon>
        <taxon>Pezizomycotina</taxon>
        <taxon>Leotiomycetes</taxon>
        <taxon>Helotiales</taxon>
        <taxon>Drepanopezizaceae</taxon>
        <taxon>Drepanopeziza</taxon>
    </lineage>
</organism>
<dbReference type="OrthoDB" id="10374113at2759"/>
<proteinExistence type="predicted"/>
<evidence type="ECO:0000256" key="1">
    <source>
        <dbReference type="SAM" id="MobiDB-lite"/>
    </source>
</evidence>
<evidence type="ECO:0000313" key="2">
    <source>
        <dbReference type="EMBL" id="EKD20868.1"/>
    </source>
</evidence>
<dbReference type="GeneID" id="18757485"/>
<gene>
    <name evidence="2" type="ORF">MBM_01550</name>
</gene>
<sequence>MSPRLYEDSESSSGGQVTRRRSTPNNNNMSDDYFYSPASSSSSPRSTTNTTQETTPEPSTPNTEDSESRASEYHHHNPRDDRTYDLFKPYDRPAHEKFPAQAGEIIRQCMRSVSISSSSGDVEPLVTAASQYTTPPRRTSCVGWPHLSGGVAWGLVKKKKHAEPILTKEEKRTLMSWTWNEGVGMPERRDHHRPESPGGTRYDF</sequence>
<feature type="compositionally biased region" description="Low complexity" evidence="1">
    <location>
        <begin position="36"/>
        <end position="63"/>
    </location>
</feature>
<keyword evidence="3" id="KW-1185">Reference proteome</keyword>
<protein>
    <submittedName>
        <fullName evidence="2">Uncharacterized protein</fullName>
    </submittedName>
</protein>
<feature type="region of interest" description="Disordered" evidence="1">
    <location>
        <begin position="183"/>
        <end position="204"/>
    </location>
</feature>
<dbReference type="EMBL" id="JH921429">
    <property type="protein sequence ID" value="EKD20868.1"/>
    <property type="molecule type" value="Genomic_DNA"/>
</dbReference>
<dbReference type="RefSeq" id="XP_007289439.1">
    <property type="nucleotide sequence ID" value="XM_007289377.1"/>
</dbReference>
<accession>K1XJJ8</accession>
<dbReference type="InParanoid" id="K1XJJ8"/>
<feature type="compositionally biased region" description="Basic and acidic residues" evidence="1">
    <location>
        <begin position="66"/>
        <end position="90"/>
    </location>
</feature>
<dbReference type="KEGG" id="mbe:MBM_01550"/>